<sequence>MVANVVAGAVCCCSVPRPKTQAERRILLCGGLLNVLLPCGAGSLVAGCCLRDNQLINTGALQLALTLLLVGVLWSLVYGIMMILNALTSPISSAAPQDPPAGEIEAFSKKASLAHQRASASHPGASRQSPQAAEIAGRGEGAAGGSRCAGDELAPFKTRHSVGSTEERLDRAFAQLQTGRWRSLTAASSSVAVAISPRALRGSKAEEGGARACHEGDDAGQERDAARSPDATLRAQVIGARTLPPSLLEEGRGGEGGMPSQD</sequence>
<accession>A0A2A9MM71</accession>
<dbReference type="KEGG" id="bbes:BESB_039490"/>
<evidence type="ECO:0000256" key="1">
    <source>
        <dbReference type="SAM" id="MobiDB-lite"/>
    </source>
</evidence>
<evidence type="ECO:0000313" key="4">
    <source>
        <dbReference type="Proteomes" id="UP000224006"/>
    </source>
</evidence>
<evidence type="ECO:0000256" key="2">
    <source>
        <dbReference type="SAM" id="Phobius"/>
    </source>
</evidence>
<feature type="transmembrane region" description="Helical" evidence="2">
    <location>
        <begin position="59"/>
        <end position="84"/>
    </location>
</feature>
<dbReference type="EMBL" id="NWUJ01000002">
    <property type="protein sequence ID" value="PFH37491.1"/>
    <property type="molecule type" value="Genomic_DNA"/>
</dbReference>
<evidence type="ECO:0000313" key="3">
    <source>
        <dbReference type="EMBL" id="PFH37491.1"/>
    </source>
</evidence>
<dbReference type="OrthoDB" id="331468at2759"/>
<protein>
    <recommendedName>
        <fullName evidence="5">Transmembrane protein</fullName>
    </recommendedName>
</protein>
<keyword evidence="2" id="KW-0472">Membrane</keyword>
<name>A0A2A9MM71_BESBE</name>
<dbReference type="AlphaFoldDB" id="A0A2A9MM71"/>
<comment type="caution">
    <text evidence="3">The sequence shown here is derived from an EMBL/GenBank/DDBJ whole genome shotgun (WGS) entry which is preliminary data.</text>
</comment>
<feature type="region of interest" description="Disordered" evidence="1">
    <location>
        <begin position="202"/>
        <end position="262"/>
    </location>
</feature>
<organism evidence="3 4">
    <name type="scientific">Besnoitia besnoiti</name>
    <name type="common">Apicomplexan protozoan</name>
    <dbReference type="NCBI Taxonomy" id="94643"/>
    <lineage>
        <taxon>Eukaryota</taxon>
        <taxon>Sar</taxon>
        <taxon>Alveolata</taxon>
        <taxon>Apicomplexa</taxon>
        <taxon>Conoidasida</taxon>
        <taxon>Coccidia</taxon>
        <taxon>Eucoccidiorida</taxon>
        <taxon>Eimeriorina</taxon>
        <taxon>Sarcocystidae</taxon>
        <taxon>Besnoitia</taxon>
    </lineage>
</organism>
<keyword evidence="4" id="KW-1185">Reference proteome</keyword>
<keyword evidence="2" id="KW-1133">Transmembrane helix</keyword>
<gene>
    <name evidence="3" type="ORF">BESB_039490</name>
</gene>
<keyword evidence="2" id="KW-0812">Transmembrane</keyword>
<feature type="region of interest" description="Disordered" evidence="1">
    <location>
        <begin position="117"/>
        <end position="151"/>
    </location>
</feature>
<proteinExistence type="predicted"/>
<dbReference type="VEuPathDB" id="ToxoDB:BESB_039490"/>
<feature type="transmembrane region" description="Helical" evidence="2">
    <location>
        <begin position="26"/>
        <end position="47"/>
    </location>
</feature>
<dbReference type="RefSeq" id="XP_029221500.1">
    <property type="nucleotide sequence ID" value="XM_029362535.1"/>
</dbReference>
<dbReference type="Proteomes" id="UP000224006">
    <property type="component" value="Chromosome II"/>
</dbReference>
<feature type="compositionally biased region" description="Basic and acidic residues" evidence="1">
    <location>
        <begin position="203"/>
        <end position="227"/>
    </location>
</feature>
<reference evidence="3 4" key="1">
    <citation type="submission" date="2017-09" db="EMBL/GenBank/DDBJ databases">
        <title>Genome sequencing of Besnoitia besnoiti strain Bb-Ger1.</title>
        <authorList>
            <person name="Schares G."/>
            <person name="Venepally P."/>
            <person name="Lorenzi H.A."/>
        </authorList>
    </citation>
    <scope>NUCLEOTIDE SEQUENCE [LARGE SCALE GENOMIC DNA]</scope>
    <source>
        <strain evidence="3 4">Bb-Ger1</strain>
    </source>
</reference>
<evidence type="ECO:0008006" key="5">
    <source>
        <dbReference type="Google" id="ProtNLM"/>
    </source>
</evidence>
<dbReference type="GeneID" id="40308930"/>